<organism evidence="1 2">
    <name type="scientific">Catharanthus roseus</name>
    <name type="common">Madagascar periwinkle</name>
    <name type="synonym">Vinca rosea</name>
    <dbReference type="NCBI Taxonomy" id="4058"/>
    <lineage>
        <taxon>Eukaryota</taxon>
        <taxon>Viridiplantae</taxon>
        <taxon>Streptophyta</taxon>
        <taxon>Embryophyta</taxon>
        <taxon>Tracheophyta</taxon>
        <taxon>Spermatophyta</taxon>
        <taxon>Magnoliopsida</taxon>
        <taxon>eudicotyledons</taxon>
        <taxon>Gunneridae</taxon>
        <taxon>Pentapetalae</taxon>
        <taxon>asterids</taxon>
        <taxon>lamiids</taxon>
        <taxon>Gentianales</taxon>
        <taxon>Apocynaceae</taxon>
        <taxon>Rauvolfioideae</taxon>
        <taxon>Vinceae</taxon>
        <taxon>Catharanthinae</taxon>
        <taxon>Catharanthus</taxon>
    </lineage>
</organism>
<accession>A0ACC0CEJ1</accession>
<dbReference type="EMBL" id="CM044701">
    <property type="protein sequence ID" value="KAI5683377.1"/>
    <property type="molecule type" value="Genomic_DNA"/>
</dbReference>
<name>A0ACC0CEJ1_CATRO</name>
<keyword evidence="2" id="KW-1185">Reference proteome</keyword>
<sequence length="639" mass="72197">METTAAADGADSFAGIEALLKLKSSHPPLYLSPSAELSEAARVASEYLYLSLKPYTPKSPFTQLLVNGFDAEQIWQQIDLQTQPLITSLRRQVRNFEKNPEEVKNLFNIVESKSNGNGANHEEENLELQRETEGFRKEVEDFEDEEIEGFDEEDAEDEEEGEDRRGEGFEDKFLKINELEEFLEEDEARDGGVGGIMDEDDEEDEEGEDEDEEDEDLELEDIGLEDGEDDKDGEGLGNVRYEEFFGGKKKNVQKRKAECLHESDDLERDNETSDDGENQKKQKLSTHEKELQNMRSTIEQMEKANLEPKTWTMQGEVTATKRPKNSALEVDLDFEHNARPASVITEEVTASLEELIQKRILELVGFVVRQFPHCYKLHQFRVGSFKIVSLARILDSNSRCMAIVQIAQGSLLCLSNYGVLFICLYPSVLAYGFPVPNLSVESVSACPKVLNTRIFCAYIQGRFDDVQKPPTLPSRVPREVKEVDENKSKKGLAEVYEEEYVQKTGLVSTALSLADQQKKEASLLFKELCSKLDALSHFHFTPKPVIEDMSIQANVPALAMEEVAPLVVSDAAMLAPEEIFAGKGDIKEETELTQAERKRRRAKKKRKFKAVTAKKMAIKAQQITQPKHVNGDYSTLLDN</sequence>
<comment type="caution">
    <text evidence="1">The sequence shown here is derived from an EMBL/GenBank/DDBJ whole genome shotgun (WGS) entry which is preliminary data.</text>
</comment>
<protein>
    <submittedName>
        <fullName evidence="1">Uncharacterized protein</fullName>
    </submittedName>
</protein>
<evidence type="ECO:0000313" key="1">
    <source>
        <dbReference type="EMBL" id="KAI5683377.1"/>
    </source>
</evidence>
<reference evidence="2" key="1">
    <citation type="journal article" date="2023" name="Nat. Plants">
        <title>Single-cell RNA sequencing provides a high-resolution roadmap for understanding the multicellular compartmentation of specialized metabolism.</title>
        <authorList>
            <person name="Sun S."/>
            <person name="Shen X."/>
            <person name="Li Y."/>
            <person name="Li Y."/>
            <person name="Wang S."/>
            <person name="Li R."/>
            <person name="Zhang H."/>
            <person name="Shen G."/>
            <person name="Guo B."/>
            <person name="Wei J."/>
            <person name="Xu J."/>
            <person name="St-Pierre B."/>
            <person name="Chen S."/>
            <person name="Sun C."/>
        </authorList>
    </citation>
    <scope>NUCLEOTIDE SEQUENCE [LARGE SCALE GENOMIC DNA]</scope>
</reference>
<dbReference type="Proteomes" id="UP001060085">
    <property type="component" value="Linkage Group LG01"/>
</dbReference>
<evidence type="ECO:0000313" key="2">
    <source>
        <dbReference type="Proteomes" id="UP001060085"/>
    </source>
</evidence>
<proteinExistence type="predicted"/>
<gene>
    <name evidence="1" type="ORF">M9H77_04605</name>
</gene>